<gene>
    <name evidence="1" type="ORF">PM001_LOCUS10258</name>
    <name evidence="2" type="ORF">PM001_LOCUS17134</name>
</gene>
<sequence length="60" mass="6924">MTWLSCISSRTRHARPRWSVEELYHFDKLSAGKQAIFDEIGVALEVQVEKAMEFSVQIVV</sequence>
<organism evidence="1 3">
    <name type="scientific">Peronospora matthiolae</name>
    <dbReference type="NCBI Taxonomy" id="2874970"/>
    <lineage>
        <taxon>Eukaryota</taxon>
        <taxon>Sar</taxon>
        <taxon>Stramenopiles</taxon>
        <taxon>Oomycota</taxon>
        <taxon>Peronosporomycetes</taxon>
        <taxon>Peronosporales</taxon>
        <taxon>Peronosporaceae</taxon>
        <taxon>Peronospora</taxon>
    </lineage>
</organism>
<proteinExistence type="predicted"/>
<name>A0AAV1TVK8_9STRA</name>
<accession>A0AAV1TVK8</accession>
<evidence type="ECO:0000313" key="1">
    <source>
        <dbReference type="EMBL" id="CAK7925108.1"/>
    </source>
</evidence>
<dbReference type="Proteomes" id="UP001162060">
    <property type="component" value="Unassembled WGS sequence"/>
</dbReference>
<dbReference type="EMBL" id="CAKLBY020000086">
    <property type="protein sequence ID" value="CAK7925108.1"/>
    <property type="molecule type" value="Genomic_DNA"/>
</dbReference>
<evidence type="ECO:0000313" key="2">
    <source>
        <dbReference type="EMBL" id="CAK7931984.1"/>
    </source>
</evidence>
<comment type="caution">
    <text evidence="1">The sequence shown here is derived from an EMBL/GenBank/DDBJ whole genome shotgun (WGS) entry which is preliminary data.</text>
</comment>
<protein>
    <submittedName>
        <fullName evidence="1">Uncharacterized protein</fullName>
    </submittedName>
</protein>
<dbReference type="AlphaFoldDB" id="A0AAV1TVK8"/>
<evidence type="ECO:0000313" key="3">
    <source>
        <dbReference type="Proteomes" id="UP001162060"/>
    </source>
</evidence>
<dbReference type="EMBL" id="CAKLBY020000188">
    <property type="protein sequence ID" value="CAK7931984.1"/>
    <property type="molecule type" value="Genomic_DNA"/>
</dbReference>
<reference evidence="1" key="1">
    <citation type="submission" date="2024-01" db="EMBL/GenBank/DDBJ databases">
        <authorList>
            <person name="Webb A."/>
        </authorList>
    </citation>
    <scope>NUCLEOTIDE SEQUENCE</scope>
    <source>
        <strain evidence="1">Pm1</strain>
    </source>
</reference>